<dbReference type="AlphaFoldDB" id="A0A6A6J7M6"/>
<organism evidence="3 4">
    <name type="scientific">Westerdykella ornata</name>
    <dbReference type="NCBI Taxonomy" id="318751"/>
    <lineage>
        <taxon>Eukaryota</taxon>
        <taxon>Fungi</taxon>
        <taxon>Dikarya</taxon>
        <taxon>Ascomycota</taxon>
        <taxon>Pezizomycotina</taxon>
        <taxon>Dothideomycetes</taxon>
        <taxon>Pleosporomycetidae</taxon>
        <taxon>Pleosporales</taxon>
        <taxon>Sporormiaceae</taxon>
        <taxon>Westerdykella</taxon>
    </lineage>
</organism>
<dbReference type="PANTHER" id="PTHR12277:SF81">
    <property type="entry name" value="PROTEIN ABHD13"/>
    <property type="match status" value="1"/>
</dbReference>
<protein>
    <submittedName>
        <fullName evidence="3">Alpha/beta-hydrolase</fullName>
    </submittedName>
</protein>
<dbReference type="EMBL" id="ML986528">
    <property type="protein sequence ID" value="KAF2272008.1"/>
    <property type="molecule type" value="Genomic_DNA"/>
</dbReference>
<proteinExistence type="predicted"/>
<accession>A0A6A6J7M6</accession>
<dbReference type="OrthoDB" id="446723at2759"/>
<dbReference type="Pfam" id="PF00561">
    <property type="entry name" value="Abhydrolase_1"/>
    <property type="match status" value="1"/>
</dbReference>
<dbReference type="GO" id="GO:0016787">
    <property type="term" value="F:hydrolase activity"/>
    <property type="evidence" value="ECO:0007669"/>
    <property type="project" value="UniProtKB-KW"/>
</dbReference>
<dbReference type="Gene3D" id="3.40.50.1820">
    <property type="entry name" value="alpha/beta hydrolase"/>
    <property type="match status" value="1"/>
</dbReference>
<keyword evidence="4" id="KW-1185">Reference proteome</keyword>
<name>A0A6A6J7M6_WESOR</name>
<sequence>MSLYSAIALPLACLSGVWIPATLLCCVPWLQKQMLYLHWVTLWPGKWLGEPERAGFLKNQVAPFRIPTSDGETLFAWLITPLGKYSRHAADFIAEKSEPAGDVESRMAFKLLRDDPEARLLIYFHGNTATVAQSRRTEEYRMYSSGASDHIFVLAFDYRGFGKSTGTPSEAGILEDAHAVVKWAMTTAKIPPSQIVLLGHSLGTAVACAIADLYVTREEPVTFAGVILCAAFTNSGNAFSAYSIGGVFPVLAPVKLIPRLQSWFSARMRDTWFTDRRLASLIRNSSQLRLVIVHSMDDTTMPWDQSEELFSTAIRAAADAPASSTSHQRTSSPSEPAPSSLASKHLKCIDLGEAGRQEVWSSGKITISKLIAKHGDHNTMMKWSPIALAVLECFGLTSLDAFARTVPSNRS</sequence>
<dbReference type="GeneID" id="54547182"/>
<feature type="domain" description="AB hydrolase-1" evidence="2">
    <location>
        <begin position="120"/>
        <end position="231"/>
    </location>
</feature>
<feature type="region of interest" description="Disordered" evidence="1">
    <location>
        <begin position="321"/>
        <end position="342"/>
    </location>
</feature>
<keyword evidence="3" id="KW-0378">Hydrolase</keyword>
<dbReference type="SUPFAM" id="SSF53474">
    <property type="entry name" value="alpha/beta-Hydrolases"/>
    <property type="match status" value="1"/>
</dbReference>
<evidence type="ECO:0000256" key="1">
    <source>
        <dbReference type="SAM" id="MobiDB-lite"/>
    </source>
</evidence>
<gene>
    <name evidence="3" type="ORF">EI97DRAFT_236881</name>
</gene>
<dbReference type="InterPro" id="IPR000073">
    <property type="entry name" value="AB_hydrolase_1"/>
</dbReference>
<evidence type="ECO:0000259" key="2">
    <source>
        <dbReference type="Pfam" id="PF00561"/>
    </source>
</evidence>
<evidence type="ECO:0000313" key="3">
    <source>
        <dbReference type="EMBL" id="KAF2272008.1"/>
    </source>
</evidence>
<dbReference type="InterPro" id="IPR029058">
    <property type="entry name" value="AB_hydrolase_fold"/>
</dbReference>
<dbReference type="PANTHER" id="PTHR12277">
    <property type="entry name" value="ALPHA/BETA HYDROLASE DOMAIN-CONTAINING PROTEIN"/>
    <property type="match status" value="1"/>
</dbReference>
<evidence type="ECO:0000313" key="4">
    <source>
        <dbReference type="Proteomes" id="UP000800097"/>
    </source>
</evidence>
<reference evidence="3" key="1">
    <citation type="journal article" date="2020" name="Stud. Mycol.">
        <title>101 Dothideomycetes genomes: a test case for predicting lifestyles and emergence of pathogens.</title>
        <authorList>
            <person name="Haridas S."/>
            <person name="Albert R."/>
            <person name="Binder M."/>
            <person name="Bloem J."/>
            <person name="Labutti K."/>
            <person name="Salamov A."/>
            <person name="Andreopoulos B."/>
            <person name="Baker S."/>
            <person name="Barry K."/>
            <person name="Bills G."/>
            <person name="Bluhm B."/>
            <person name="Cannon C."/>
            <person name="Castanera R."/>
            <person name="Culley D."/>
            <person name="Daum C."/>
            <person name="Ezra D."/>
            <person name="Gonzalez J."/>
            <person name="Henrissat B."/>
            <person name="Kuo A."/>
            <person name="Liang C."/>
            <person name="Lipzen A."/>
            <person name="Lutzoni F."/>
            <person name="Magnuson J."/>
            <person name="Mondo S."/>
            <person name="Nolan M."/>
            <person name="Ohm R."/>
            <person name="Pangilinan J."/>
            <person name="Park H.-J."/>
            <person name="Ramirez L."/>
            <person name="Alfaro M."/>
            <person name="Sun H."/>
            <person name="Tritt A."/>
            <person name="Yoshinaga Y."/>
            <person name="Zwiers L.-H."/>
            <person name="Turgeon B."/>
            <person name="Goodwin S."/>
            <person name="Spatafora J."/>
            <person name="Crous P."/>
            <person name="Grigoriev I."/>
        </authorList>
    </citation>
    <scope>NUCLEOTIDE SEQUENCE</scope>
    <source>
        <strain evidence="3">CBS 379.55</strain>
    </source>
</reference>
<dbReference type="Proteomes" id="UP000800097">
    <property type="component" value="Unassembled WGS sequence"/>
</dbReference>
<dbReference type="RefSeq" id="XP_033649547.1">
    <property type="nucleotide sequence ID" value="XM_033794007.1"/>
</dbReference>